<dbReference type="Pfam" id="PF13193">
    <property type="entry name" value="AMP-binding_C"/>
    <property type="match status" value="1"/>
</dbReference>
<evidence type="ECO:0000256" key="5">
    <source>
        <dbReference type="RuleBase" id="RU361147"/>
    </source>
</evidence>
<evidence type="ECO:0000256" key="1">
    <source>
        <dbReference type="ARBA" id="ARBA00006432"/>
    </source>
</evidence>
<proteinExistence type="inferred from homology"/>
<dbReference type="GO" id="GO:0016208">
    <property type="term" value="F:AMP binding"/>
    <property type="evidence" value="ECO:0007669"/>
    <property type="project" value="InterPro"/>
</dbReference>
<evidence type="ECO:0000259" key="8">
    <source>
        <dbReference type="Pfam" id="PF13193"/>
    </source>
</evidence>
<dbReference type="PANTHER" id="PTHR24095">
    <property type="entry name" value="ACETYL-COENZYME A SYNTHETASE"/>
    <property type="match status" value="1"/>
</dbReference>
<dbReference type="AlphaFoldDB" id="A0A9P6NK62"/>
<dbReference type="InterPro" id="IPR025110">
    <property type="entry name" value="AMP-bd_C"/>
</dbReference>
<dbReference type="GO" id="GO:0005524">
    <property type="term" value="F:ATP binding"/>
    <property type="evidence" value="ECO:0007669"/>
    <property type="project" value="UniProtKB-UniRule"/>
</dbReference>
<dbReference type="InterPro" id="IPR020845">
    <property type="entry name" value="AMP-binding_CS"/>
</dbReference>
<dbReference type="Pfam" id="PF00501">
    <property type="entry name" value="AMP-binding"/>
    <property type="match status" value="1"/>
</dbReference>
<dbReference type="InterPro" id="IPR011904">
    <property type="entry name" value="Ac_CoA_lig"/>
</dbReference>
<dbReference type="GO" id="GO:0019427">
    <property type="term" value="P:acetyl-CoA biosynthetic process from acetate"/>
    <property type="evidence" value="ECO:0007669"/>
    <property type="project" value="InterPro"/>
</dbReference>
<gene>
    <name evidence="10" type="ORF">CROQUDRAFT_94378</name>
</gene>
<dbReference type="Pfam" id="PF16177">
    <property type="entry name" value="ACAS_N"/>
    <property type="match status" value="1"/>
</dbReference>
<dbReference type="NCBIfam" id="NF001208">
    <property type="entry name" value="PRK00174.1"/>
    <property type="match status" value="1"/>
</dbReference>
<feature type="domain" description="AMP-dependent synthetase/ligase" evidence="7">
    <location>
        <begin position="90"/>
        <end position="467"/>
    </location>
</feature>
<feature type="region of interest" description="Disordered" evidence="6">
    <location>
        <begin position="1"/>
        <end position="23"/>
    </location>
</feature>
<comment type="caution">
    <text evidence="10">The sequence shown here is derived from an EMBL/GenBank/DDBJ whole genome shotgun (WGS) entry which is preliminary data.</text>
</comment>
<feature type="domain" description="AMP-binding enzyme C-terminal" evidence="8">
    <location>
        <begin position="548"/>
        <end position="630"/>
    </location>
</feature>
<dbReference type="Gene3D" id="3.30.300.30">
    <property type="match status" value="1"/>
</dbReference>
<evidence type="ECO:0000256" key="3">
    <source>
        <dbReference type="ARBA" id="ARBA00022741"/>
    </source>
</evidence>
<dbReference type="PANTHER" id="PTHR24095:SF14">
    <property type="entry name" value="ACETYL-COENZYME A SYNTHETASE 1"/>
    <property type="match status" value="1"/>
</dbReference>
<comment type="similarity">
    <text evidence="1 5">Belongs to the ATP-dependent AMP-binding enzyme family.</text>
</comment>
<dbReference type="Gene3D" id="3.40.50.12780">
    <property type="entry name" value="N-terminal domain of ligase-like"/>
    <property type="match status" value="1"/>
</dbReference>
<protein>
    <recommendedName>
        <fullName evidence="5">Acetyl-coenzyme A synthetase</fullName>
        <ecNumber evidence="5">6.2.1.1</ecNumber>
    </recommendedName>
</protein>
<dbReference type="FunFam" id="3.30.300.30:FF:000004">
    <property type="entry name" value="Acetyl-coenzyme A synthetase"/>
    <property type="match status" value="1"/>
</dbReference>
<dbReference type="NCBIfam" id="TIGR02188">
    <property type="entry name" value="Ac_CoA_lig_AcsA"/>
    <property type="match status" value="1"/>
</dbReference>
<feature type="domain" description="Acetyl-coenzyme A synthetase N-terminal" evidence="9">
    <location>
        <begin position="32"/>
        <end position="88"/>
    </location>
</feature>
<dbReference type="EMBL" id="MU167284">
    <property type="protein sequence ID" value="KAG0145036.1"/>
    <property type="molecule type" value="Genomic_DNA"/>
</dbReference>
<dbReference type="GO" id="GO:0003987">
    <property type="term" value="F:acetate-CoA ligase activity"/>
    <property type="evidence" value="ECO:0007669"/>
    <property type="project" value="UniProtKB-UniRule"/>
</dbReference>
<evidence type="ECO:0000259" key="7">
    <source>
        <dbReference type="Pfam" id="PF00501"/>
    </source>
</evidence>
<dbReference type="SUPFAM" id="SSF56801">
    <property type="entry name" value="Acetyl-CoA synthetase-like"/>
    <property type="match status" value="1"/>
</dbReference>
<dbReference type="PROSITE" id="PS00455">
    <property type="entry name" value="AMP_BINDING"/>
    <property type="match status" value="1"/>
</dbReference>
<name>A0A9P6NK62_9BASI</name>
<dbReference type="InterPro" id="IPR042099">
    <property type="entry name" value="ANL_N_sf"/>
</dbReference>
<accession>A0A9P6NK62</accession>
<dbReference type="FunFam" id="3.40.50.12780:FF:000001">
    <property type="entry name" value="Acetyl-coenzyme A synthetase"/>
    <property type="match status" value="1"/>
</dbReference>
<keyword evidence="3 5" id="KW-0547">Nucleotide-binding</keyword>
<comment type="catalytic activity">
    <reaction evidence="5">
        <text>acetate + ATP + CoA = acetyl-CoA + AMP + diphosphate</text>
        <dbReference type="Rhea" id="RHEA:23176"/>
        <dbReference type="ChEBI" id="CHEBI:30089"/>
        <dbReference type="ChEBI" id="CHEBI:30616"/>
        <dbReference type="ChEBI" id="CHEBI:33019"/>
        <dbReference type="ChEBI" id="CHEBI:57287"/>
        <dbReference type="ChEBI" id="CHEBI:57288"/>
        <dbReference type="ChEBI" id="CHEBI:456215"/>
        <dbReference type="EC" id="6.2.1.1"/>
    </reaction>
</comment>
<evidence type="ECO:0000313" key="10">
    <source>
        <dbReference type="EMBL" id="KAG0145036.1"/>
    </source>
</evidence>
<dbReference type="GO" id="GO:0005829">
    <property type="term" value="C:cytosol"/>
    <property type="evidence" value="ECO:0007669"/>
    <property type="project" value="TreeGrafter"/>
</dbReference>
<dbReference type="CDD" id="cd05966">
    <property type="entry name" value="ACS"/>
    <property type="match status" value="1"/>
</dbReference>
<dbReference type="InterPro" id="IPR045851">
    <property type="entry name" value="AMP-bd_C_sf"/>
</dbReference>
<evidence type="ECO:0000259" key="9">
    <source>
        <dbReference type="Pfam" id="PF16177"/>
    </source>
</evidence>
<evidence type="ECO:0000256" key="4">
    <source>
        <dbReference type="ARBA" id="ARBA00022840"/>
    </source>
</evidence>
<dbReference type="EC" id="6.2.1.1" evidence="5"/>
<sequence>MAAPPTVPKLDIPTRTDGQSGYPKPHVDEAMYAAMYKQSIENPIEFWDKYAKDLIHWHRPYTQVKQGGFDCGDMRWFQDGGLNASYNCADRWADKHPDKTAIIWEADEPSDSTTMTYRELLQEVCRLANVLMSMGVKKGDTVAIYLPMIPQAVVAFLACARIGAVHSVIFAGFSAESLRDRILDARSKVVITTDEGKRGGKNIATKSIVDMALSTITDPEVARKVIVYKRTGSNVNFVKGRDVWWHEACALAKPYCPVEIMDSEDPLFILYTSGSTGKPKGLVHTTGGYLLGAAMTVKYVFDVHEDDRFACMADVGWITGHTYIVYGPLMNGVTTTVFESTPLYPTPSRYWEIVSKHKLTQFYTAPTAIRLLRRLGDEHVKGHDLSSLRTIGSVGEPINSEAWSWYYEHVGQSKCAVVDTYWQTETGSIVITPLPGATQPKAGSATLPFFGIEPVLLEPTTGHVADDQSTSEETGMVEGVLTLKKPWPSMARTIYGDHSRFIDTYLKPYPGYYFTGDGAGRDADGYYWIRGRVDDVLNVSGHRLSTAEIESALILHPAVAETAVVGAPDETTGQTVFAFVTLKPAYGFDRSKENDLVRELTMQVRKVIGPFATPKRIAIVDDLPKTRSGKIMRRILRKVVAGESHQLGDLSTLSDPSVVETIIQVVDRKS</sequence>
<dbReference type="InterPro" id="IPR000873">
    <property type="entry name" value="AMP-dep_synth/lig_dom"/>
</dbReference>
<evidence type="ECO:0000256" key="6">
    <source>
        <dbReference type="SAM" id="MobiDB-lite"/>
    </source>
</evidence>
<keyword evidence="2 5" id="KW-0436">Ligase</keyword>
<dbReference type="Proteomes" id="UP000886653">
    <property type="component" value="Unassembled WGS sequence"/>
</dbReference>
<dbReference type="OrthoDB" id="1706066at2759"/>
<organism evidence="10 11">
    <name type="scientific">Cronartium quercuum f. sp. fusiforme G11</name>
    <dbReference type="NCBI Taxonomy" id="708437"/>
    <lineage>
        <taxon>Eukaryota</taxon>
        <taxon>Fungi</taxon>
        <taxon>Dikarya</taxon>
        <taxon>Basidiomycota</taxon>
        <taxon>Pucciniomycotina</taxon>
        <taxon>Pucciniomycetes</taxon>
        <taxon>Pucciniales</taxon>
        <taxon>Coleosporiaceae</taxon>
        <taxon>Cronartium</taxon>
    </lineage>
</organism>
<evidence type="ECO:0000256" key="2">
    <source>
        <dbReference type="ARBA" id="ARBA00022598"/>
    </source>
</evidence>
<reference evidence="10" key="1">
    <citation type="submission" date="2013-11" db="EMBL/GenBank/DDBJ databases">
        <title>Genome sequence of the fusiform rust pathogen reveals effectors for host alternation and coevolution with pine.</title>
        <authorList>
            <consortium name="DOE Joint Genome Institute"/>
            <person name="Smith K."/>
            <person name="Pendleton A."/>
            <person name="Kubisiak T."/>
            <person name="Anderson C."/>
            <person name="Salamov A."/>
            <person name="Aerts A."/>
            <person name="Riley R."/>
            <person name="Clum A."/>
            <person name="Lindquist E."/>
            <person name="Ence D."/>
            <person name="Campbell M."/>
            <person name="Kronenberg Z."/>
            <person name="Feau N."/>
            <person name="Dhillon B."/>
            <person name="Hamelin R."/>
            <person name="Burleigh J."/>
            <person name="Smith J."/>
            <person name="Yandell M."/>
            <person name="Nelson C."/>
            <person name="Grigoriev I."/>
            <person name="Davis J."/>
        </authorList>
    </citation>
    <scope>NUCLEOTIDE SEQUENCE</scope>
    <source>
        <strain evidence="10">G11</strain>
    </source>
</reference>
<keyword evidence="11" id="KW-1185">Reference proteome</keyword>
<dbReference type="InterPro" id="IPR032387">
    <property type="entry name" value="ACAS_N"/>
</dbReference>
<keyword evidence="4 5" id="KW-0067">ATP-binding</keyword>
<evidence type="ECO:0000313" key="11">
    <source>
        <dbReference type="Proteomes" id="UP000886653"/>
    </source>
</evidence>